<name>A0A0F9TYF3_9ZZZZ</name>
<reference evidence="1" key="1">
    <citation type="journal article" date="2015" name="Nature">
        <title>Complex archaea that bridge the gap between prokaryotes and eukaryotes.</title>
        <authorList>
            <person name="Spang A."/>
            <person name="Saw J.H."/>
            <person name="Jorgensen S.L."/>
            <person name="Zaremba-Niedzwiedzka K."/>
            <person name="Martijn J."/>
            <person name="Lind A.E."/>
            <person name="van Eijk R."/>
            <person name="Schleper C."/>
            <person name="Guy L."/>
            <person name="Ettema T.J."/>
        </authorList>
    </citation>
    <scope>NUCLEOTIDE SEQUENCE</scope>
</reference>
<dbReference type="AlphaFoldDB" id="A0A0F9TYF3"/>
<organism evidence="1">
    <name type="scientific">marine sediment metagenome</name>
    <dbReference type="NCBI Taxonomy" id="412755"/>
    <lineage>
        <taxon>unclassified sequences</taxon>
        <taxon>metagenomes</taxon>
        <taxon>ecological metagenomes</taxon>
    </lineage>
</organism>
<accession>A0A0F9TYF3</accession>
<evidence type="ECO:0000313" key="1">
    <source>
        <dbReference type="EMBL" id="KKN79997.1"/>
    </source>
</evidence>
<dbReference type="EMBL" id="LAZR01000239">
    <property type="protein sequence ID" value="KKN79997.1"/>
    <property type="molecule type" value="Genomic_DNA"/>
</dbReference>
<proteinExistence type="predicted"/>
<protein>
    <submittedName>
        <fullName evidence="1">Uncharacterized protein</fullName>
    </submittedName>
</protein>
<comment type="caution">
    <text evidence="1">The sequence shown here is derived from an EMBL/GenBank/DDBJ whole genome shotgun (WGS) entry which is preliminary data.</text>
</comment>
<gene>
    <name evidence="1" type="ORF">LCGC14_0335050</name>
</gene>
<sequence length="173" mass="19149">MTTLAERRAWLREGCPVEEPEYNPDHLPLSAPGKWEGFALSVNRWLDGDGGELHGHCLGCGVSERWTGLEKTKAPITGVLKQVKAAQEWMVNHTVEKHGLRGRIILAREIFGQGRTHLWIWAAQIMSAGKSINGGWVTARGSPHSGIHLRGDPSKWADPIPALRDRVKKDAVI</sequence>